<dbReference type="Proteomes" id="UP001516023">
    <property type="component" value="Unassembled WGS sequence"/>
</dbReference>
<feature type="region of interest" description="Disordered" evidence="1">
    <location>
        <begin position="20"/>
        <end position="71"/>
    </location>
</feature>
<evidence type="ECO:0000313" key="2">
    <source>
        <dbReference type="EMBL" id="KAL3797090.1"/>
    </source>
</evidence>
<evidence type="ECO:0000256" key="1">
    <source>
        <dbReference type="SAM" id="MobiDB-lite"/>
    </source>
</evidence>
<gene>
    <name evidence="2" type="ORF">HJC23_000428</name>
</gene>
<name>A0ABD3Q9R4_9STRA</name>
<organism evidence="2 3">
    <name type="scientific">Cyclotella cryptica</name>
    <dbReference type="NCBI Taxonomy" id="29204"/>
    <lineage>
        <taxon>Eukaryota</taxon>
        <taxon>Sar</taxon>
        <taxon>Stramenopiles</taxon>
        <taxon>Ochrophyta</taxon>
        <taxon>Bacillariophyta</taxon>
        <taxon>Coscinodiscophyceae</taxon>
        <taxon>Thalassiosirophycidae</taxon>
        <taxon>Stephanodiscales</taxon>
        <taxon>Stephanodiscaceae</taxon>
        <taxon>Cyclotella</taxon>
    </lineage>
</organism>
<keyword evidence="3" id="KW-1185">Reference proteome</keyword>
<reference evidence="2 3" key="1">
    <citation type="journal article" date="2020" name="G3 (Bethesda)">
        <title>Improved Reference Genome for Cyclotella cryptica CCMP332, a Model for Cell Wall Morphogenesis, Salinity Adaptation, and Lipid Production in Diatoms (Bacillariophyta).</title>
        <authorList>
            <person name="Roberts W.R."/>
            <person name="Downey K.M."/>
            <person name="Ruck E.C."/>
            <person name="Traller J.C."/>
            <person name="Alverson A.J."/>
        </authorList>
    </citation>
    <scope>NUCLEOTIDE SEQUENCE [LARGE SCALE GENOMIC DNA]</scope>
    <source>
        <strain evidence="2 3">CCMP332</strain>
    </source>
</reference>
<protein>
    <submittedName>
        <fullName evidence="2">Uncharacterized protein</fullName>
    </submittedName>
</protein>
<accession>A0ABD3Q9R4</accession>
<dbReference type="AlphaFoldDB" id="A0ABD3Q9R4"/>
<feature type="compositionally biased region" description="Basic and acidic residues" evidence="1">
    <location>
        <begin position="48"/>
        <end position="62"/>
    </location>
</feature>
<evidence type="ECO:0000313" key="3">
    <source>
        <dbReference type="Proteomes" id="UP001516023"/>
    </source>
</evidence>
<proteinExistence type="predicted"/>
<dbReference type="Pfam" id="PF08561">
    <property type="entry name" value="Ribosomal_L37"/>
    <property type="match status" value="1"/>
</dbReference>
<comment type="caution">
    <text evidence="2">The sequence shown here is derived from an EMBL/GenBank/DDBJ whole genome shotgun (WGS) entry which is preliminary data.</text>
</comment>
<dbReference type="InterPro" id="IPR013870">
    <property type="entry name" value="Ribosomal_mL54"/>
</dbReference>
<sequence length="124" mass="13898">MSTPLRLFIRSRPLWQPCSSVGRRPYSSTANLSAMKPGTKIPGLDSIYPKHDPKKGEPDPEKSAPLAKPRSEYPSWVNNLVTAPPTLAKLRSINVEEGTDEEMRRYLKLVRRGKIKDDNLVAEG</sequence>
<dbReference type="EMBL" id="JABMIG020000057">
    <property type="protein sequence ID" value="KAL3797090.1"/>
    <property type="molecule type" value="Genomic_DNA"/>
</dbReference>